<protein>
    <submittedName>
        <fullName evidence="1">Uncharacterized protein</fullName>
    </submittedName>
</protein>
<reference evidence="1" key="1">
    <citation type="submission" date="2021-01" db="EMBL/GenBank/DDBJ databases">
        <authorList>
            <consortium name="Genoscope - CEA"/>
            <person name="William W."/>
        </authorList>
    </citation>
    <scope>NUCLEOTIDE SEQUENCE</scope>
</reference>
<organism evidence="1 2">
    <name type="scientific">Paramecium sonneborni</name>
    <dbReference type="NCBI Taxonomy" id="65129"/>
    <lineage>
        <taxon>Eukaryota</taxon>
        <taxon>Sar</taxon>
        <taxon>Alveolata</taxon>
        <taxon>Ciliophora</taxon>
        <taxon>Intramacronucleata</taxon>
        <taxon>Oligohymenophorea</taxon>
        <taxon>Peniculida</taxon>
        <taxon>Parameciidae</taxon>
        <taxon>Paramecium</taxon>
    </lineage>
</organism>
<dbReference type="AlphaFoldDB" id="A0A8S1RPJ5"/>
<sequence>MKFAILANYYPEWKDIKVINKNKTKTCVLDDKKIKTTSVKRFEKVENEMLNLKFDFINLLYEIHQMQKILQLITPSDLRLNIHLNQSKLLFQTDQDLNDFSIKQQFQQNIIV</sequence>
<keyword evidence="2" id="KW-1185">Reference proteome</keyword>
<dbReference type="Proteomes" id="UP000692954">
    <property type="component" value="Unassembled WGS sequence"/>
</dbReference>
<comment type="caution">
    <text evidence="1">The sequence shown here is derived from an EMBL/GenBank/DDBJ whole genome shotgun (WGS) entry which is preliminary data.</text>
</comment>
<evidence type="ECO:0000313" key="1">
    <source>
        <dbReference type="EMBL" id="CAD8129262.1"/>
    </source>
</evidence>
<accession>A0A8S1RPJ5</accession>
<dbReference type="EMBL" id="CAJJDN010000213">
    <property type="protein sequence ID" value="CAD8129262.1"/>
    <property type="molecule type" value="Genomic_DNA"/>
</dbReference>
<proteinExistence type="predicted"/>
<name>A0A8S1RPJ5_9CILI</name>
<evidence type="ECO:0000313" key="2">
    <source>
        <dbReference type="Proteomes" id="UP000692954"/>
    </source>
</evidence>
<gene>
    <name evidence="1" type="ORF">PSON_ATCC_30995.1.T2130003</name>
</gene>